<dbReference type="AlphaFoldDB" id="A0A6C2D873"/>
<evidence type="ECO:0000256" key="2">
    <source>
        <dbReference type="ARBA" id="ARBA00022908"/>
    </source>
</evidence>
<dbReference type="PANTHER" id="PTHR30629:SF2">
    <property type="entry name" value="PROPHAGE INTEGRASE INTS-RELATED"/>
    <property type="match status" value="1"/>
</dbReference>
<accession>A0A6C2D873</accession>
<evidence type="ECO:0000256" key="4">
    <source>
        <dbReference type="ARBA" id="ARBA00023172"/>
    </source>
</evidence>
<dbReference type="InterPro" id="IPR038488">
    <property type="entry name" value="Integrase_DNA-bd_sf"/>
</dbReference>
<dbReference type="GO" id="GO:0003677">
    <property type="term" value="F:DNA binding"/>
    <property type="evidence" value="ECO:0007669"/>
    <property type="project" value="UniProtKB-KW"/>
</dbReference>
<dbReference type="RefSeq" id="WP_148577194.1">
    <property type="nucleotide sequence ID" value="NZ_SDKK01000001.1"/>
</dbReference>
<feature type="domain" description="Tyr recombinase" evidence="6">
    <location>
        <begin position="217"/>
        <end position="403"/>
    </location>
</feature>
<comment type="similarity">
    <text evidence="1">Belongs to the 'phage' integrase family.</text>
</comment>
<proteinExistence type="inferred from homology"/>
<dbReference type="InterPro" id="IPR002104">
    <property type="entry name" value="Integrase_catalytic"/>
</dbReference>
<dbReference type="GO" id="GO:0006310">
    <property type="term" value="P:DNA recombination"/>
    <property type="evidence" value="ECO:0007669"/>
    <property type="project" value="UniProtKB-KW"/>
</dbReference>
<dbReference type="GO" id="GO:0015074">
    <property type="term" value="P:DNA integration"/>
    <property type="evidence" value="ECO:0007669"/>
    <property type="project" value="UniProtKB-KW"/>
</dbReference>
<dbReference type="Pfam" id="PF00589">
    <property type="entry name" value="Phage_integrase"/>
    <property type="match status" value="1"/>
</dbReference>
<dbReference type="PROSITE" id="PS51898">
    <property type="entry name" value="TYR_RECOMBINASE"/>
    <property type="match status" value="1"/>
</dbReference>
<dbReference type="Gene3D" id="3.30.160.390">
    <property type="entry name" value="Integrase, DNA-binding domain"/>
    <property type="match status" value="1"/>
</dbReference>
<keyword evidence="2" id="KW-0229">DNA integration</keyword>
<dbReference type="OrthoDB" id="9775880at2"/>
<dbReference type="InterPro" id="IPR025166">
    <property type="entry name" value="Integrase_DNA_bind_dom"/>
</dbReference>
<evidence type="ECO:0000313" key="8">
    <source>
        <dbReference type="Proteomes" id="UP000389128"/>
    </source>
</evidence>
<comment type="caution">
    <text evidence="7">The sequence shown here is derived from an EMBL/GenBank/DDBJ whole genome shotgun (WGS) entry which is preliminary data.</text>
</comment>
<dbReference type="SUPFAM" id="SSF56349">
    <property type="entry name" value="DNA breaking-rejoining enzymes"/>
    <property type="match status" value="1"/>
</dbReference>
<dbReference type="Gene3D" id="1.10.150.130">
    <property type="match status" value="1"/>
</dbReference>
<gene>
    <name evidence="7" type="ORF">ETQ85_00660</name>
</gene>
<keyword evidence="8" id="KW-1185">Reference proteome</keyword>
<reference evidence="7 8" key="1">
    <citation type="submission" date="2019-01" db="EMBL/GenBank/DDBJ databases">
        <title>Zoogloea oleivorans genome sequencing and assembly.</title>
        <authorList>
            <person name="Tancsics A."/>
            <person name="Farkas M."/>
            <person name="Kriszt B."/>
            <person name="Maroti G."/>
            <person name="Horvath B."/>
        </authorList>
    </citation>
    <scope>NUCLEOTIDE SEQUENCE [LARGE SCALE GENOMIC DNA]</scope>
    <source>
        <strain evidence="7 8">Buc</strain>
    </source>
</reference>
<keyword evidence="3" id="KW-0238">DNA-binding</keyword>
<evidence type="ECO:0000256" key="5">
    <source>
        <dbReference type="SAM" id="MobiDB-lite"/>
    </source>
</evidence>
<dbReference type="InterPro" id="IPR010998">
    <property type="entry name" value="Integrase_recombinase_N"/>
</dbReference>
<dbReference type="Gene3D" id="1.10.443.10">
    <property type="entry name" value="Intergrase catalytic core"/>
    <property type="match status" value="1"/>
</dbReference>
<sequence length="428" mass="46777">MTRLTKTTVDAEQPTDKERFVWDSELKGFGLKIFPTGAKSFVVQYRTAEGRTRRYTVGKYSSNLTADQARKIAKGLLADVTRGADPQAEVKARREAWTVNQLLDAYLASPAFADKADSTRPIDLGRINHHLRPLLGSRFADQITSDDIKRARTAITDGKTAAKVKTKSRGLARVTGGAGTADKAVLALRAAYTWAIDQGHLTENPAARIKVAQSGERDTIIDDAEVYARLFGTVEQMENEKRIRPAVADAIRLIALTGARRGEASRLIWKWVDMKARQIVLPPKSHKTGHKTGKARIIALPAAALEIIARQPAGEPDDYVFKPAKGIGPLALAKPWERVRQEAELPENIGLHGLRHSVGSHMAMNGASLNEIMEILGHRQASTSMRYIHFAEKARSTLGERAASVAVAGLKDSTKKPDATESEGEGQK</sequence>
<feature type="region of interest" description="Disordered" evidence="5">
    <location>
        <begin position="407"/>
        <end position="428"/>
    </location>
</feature>
<name>A0A6C2D873_9RHOO</name>
<evidence type="ECO:0000256" key="3">
    <source>
        <dbReference type="ARBA" id="ARBA00023125"/>
    </source>
</evidence>
<dbReference type="CDD" id="cd00796">
    <property type="entry name" value="INT_Rci_Hp1_C"/>
    <property type="match status" value="1"/>
</dbReference>
<evidence type="ECO:0000256" key="1">
    <source>
        <dbReference type="ARBA" id="ARBA00008857"/>
    </source>
</evidence>
<protein>
    <submittedName>
        <fullName evidence="7">DUF4102 domain-containing protein</fullName>
    </submittedName>
</protein>
<dbReference type="Proteomes" id="UP000389128">
    <property type="component" value="Unassembled WGS sequence"/>
</dbReference>
<organism evidence="7 8">
    <name type="scientific">Zoogloea oleivorans</name>
    <dbReference type="NCBI Taxonomy" id="1552750"/>
    <lineage>
        <taxon>Bacteria</taxon>
        <taxon>Pseudomonadati</taxon>
        <taxon>Pseudomonadota</taxon>
        <taxon>Betaproteobacteria</taxon>
        <taxon>Rhodocyclales</taxon>
        <taxon>Zoogloeaceae</taxon>
        <taxon>Zoogloea</taxon>
    </lineage>
</organism>
<evidence type="ECO:0000259" key="6">
    <source>
        <dbReference type="PROSITE" id="PS51898"/>
    </source>
</evidence>
<feature type="compositionally biased region" description="Basic and acidic residues" evidence="5">
    <location>
        <begin position="412"/>
        <end position="428"/>
    </location>
</feature>
<dbReference type="InterPro" id="IPR011010">
    <property type="entry name" value="DNA_brk_join_enz"/>
</dbReference>
<evidence type="ECO:0000313" key="7">
    <source>
        <dbReference type="EMBL" id="TYC62104.1"/>
    </source>
</evidence>
<dbReference type="EMBL" id="SDKK01000001">
    <property type="protein sequence ID" value="TYC62104.1"/>
    <property type="molecule type" value="Genomic_DNA"/>
</dbReference>
<dbReference type="Pfam" id="PF13356">
    <property type="entry name" value="Arm-DNA-bind_3"/>
    <property type="match status" value="1"/>
</dbReference>
<dbReference type="InterPro" id="IPR013762">
    <property type="entry name" value="Integrase-like_cat_sf"/>
</dbReference>
<keyword evidence="4" id="KW-0233">DNA recombination</keyword>
<dbReference type="InterPro" id="IPR050808">
    <property type="entry name" value="Phage_Integrase"/>
</dbReference>
<dbReference type="PANTHER" id="PTHR30629">
    <property type="entry name" value="PROPHAGE INTEGRASE"/>
    <property type="match status" value="1"/>
</dbReference>